<evidence type="ECO:0000313" key="3">
    <source>
        <dbReference type="Proteomes" id="UP000266841"/>
    </source>
</evidence>
<keyword evidence="3" id="KW-1185">Reference proteome</keyword>
<dbReference type="AlphaFoldDB" id="K0SDS2"/>
<organism evidence="2 3">
    <name type="scientific">Thalassiosira oceanica</name>
    <name type="common">Marine diatom</name>
    <dbReference type="NCBI Taxonomy" id="159749"/>
    <lineage>
        <taxon>Eukaryota</taxon>
        <taxon>Sar</taxon>
        <taxon>Stramenopiles</taxon>
        <taxon>Ochrophyta</taxon>
        <taxon>Bacillariophyta</taxon>
        <taxon>Coscinodiscophyceae</taxon>
        <taxon>Thalassiosirophycidae</taxon>
        <taxon>Thalassiosirales</taxon>
        <taxon>Thalassiosiraceae</taxon>
        <taxon>Thalassiosira</taxon>
    </lineage>
</organism>
<feature type="non-terminal residue" evidence="2">
    <location>
        <position position="1"/>
    </location>
</feature>
<sequence>DTYGQLLTEDMNDIDVFEARNKLNQKMAEIKRLADPLLPVNEDNCNALLSELVTACGEGSCSNPNQYSFQLSVNDVCQAVDTPIKFGIMPMGEFYDFRYFAVRKHPYYRYFSEKVAFVTSERFNGNLGGLAGADAACQTIAQNAGLGGRFRAWLSDRTTDVASRFNRDHDDVPVVLVDGQRIANNWDDLTTRSQIRHNLNVMETGSPVTQTNDANLLVVWTGTSASGRYVGPTNDGTHRDCESWNSASSGVGGMQGNHAVRNRLWTDFEARNCDGDKRNGTTALLFLAEPAQAESPLNVKHAVRCCRDDDAEEDIWYRSPAASCRVNALAETWTVSLVDECLSCALI</sequence>
<dbReference type="OrthoDB" id="10060752at2759"/>
<proteinExistence type="predicted"/>
<dbReference type="eggNOG" id="ENOG502QRPA">
    <property type="taxonomic scope" value="Eukaryota"/>
</dbReference>
<feature type="domain" description="Collagenase NC10/endostatin" evidence="1">
    <location>
        <begin position="123"/>
        <end position="259"/>
    </location>
</feature>
<dbReference type="InterPro" id="IPR016187">
    <property type="entry name" value="CTDL_fold"/>
</dbReference>
<dbReference type="SUPFAM" id="SSF56436">
    <property type="entry name" value="C-type lectin-like"/>
    <property type="match status" value="1"/>
</dbReference>
<comment type="caution">
    <text evidence="2">The sequence shown here is derived from an EMBL/GenBank/DDBJ whole genome shotgun (WGS) entry which is preliminary data.</text>
</comment>
<protein>
    <recommendedName>
        <fullName evidence="1">Collagenase NC10/endostatin domain-containing protein</fullName>
    </recommendedName>
</protein>
<dbReference type="InterPro" id="IPR016186">
    <property type="entry name" value="C-type_lectin-like/link_sf"/>
</dbReference>
<dbReference type="Pfam" id="PF06482">
    <property type="entry name" value="Endostatin"/>
    <property type="match status" value="1"/>
</dbReference>
<gene>
    <name evidence="2" type="ORF">THAOC_20706</name>
</gene>
<evidence type="ECO:0000259" key="1">
    <source>
        <dbReference type="Pfam" id="PF06482"/>
    </source>
</evidence>
<reference evidence="2 3" key="1">
    <citation type="journal article" date="2012" name="Genome Biol.">
        <title>Genome and low-iron response of an oceanic diatom adapted to chronic iron limitation.</title>
        <authorList>
            <person name="Lommer M."/>
            <person name="Specht M."/>
            <person name="Roy A.S."/>
            <person name="Kraemer L."/>
            <person name="Andreson R."/>
            <person name="Gutowska M.A."/>
            <person name="Wolf J."/>
            <person name="Bergner S.V."/>
            <person name="Schilhabel M.B."/>
            <person name="Klostermeier U.C."/>
            <person name="Beiko R.G."/>
            <person name="Rosenstiel P."/>
            <person name="Hippler M."/>
            <person name="Laroche J."/>
        </authorList>
    </citation>
    <scope>NUCLEOTIDE SEQUENCE [LARGE SCALE GENOMIC DNA]</scope>
    <source>
        <strain evidence="2 3">CCMP1005</strain>
    </source>
</reference>
<name>K0SDS2_THAOC</name>
<dbReference type="Proteomes" id="UP000266841">
    <property type="component" value="Unassembled WGS sequence"/>
</dbReference>
<dbReference type="Gene3D" id="3.10.100.10">
    <property type="entry name" value="Mannose-Binding Protein A, subunit A"/>
    <property type="match status" value="1"/>
</dbReference>
<dbReference type="EMBL" id="AGNL01023601">
    <property type="protein sequence ID" value="EJK59111.1"/>
    <property type="molecule type" value="Genomic_DNA"/>
</dbReference>
<accession>K0SDS2</accession>
<dbReference type="InterPro" id="IPR010515">
    <property type="entry name" value="Collagenase_NC10/endostatin"/>
</dbReference>
<evidence type="ECO:0000313" key="2">
    <source>
        <dbReference type="EMBL" id="EJK59111.1"/>
    </source>
</evidence>